<evidence type="ECO:0000313" key="6">
    <source>
        <dbReference type="Proteomes" id="UP001549164"/>
    </source>
</evidence>
<evidence type="ECO:0000256" key="2">
    <source>
        <dbReference type="ARBA" id="ARBA00023125"/>
    </source>
</evidence>
<dbReference type="Gene3D" id="1.20.120.530">
    <property type="entry name" value="GntR ligand-binding domain-like"/>
    <property type="match status" value="1"/>
</dbReference>
<name>A0ABV2IB83_9HYPH</name>
<dbReference type="Gene3D" id="1.10.10.10">
    <property type="entry name" value="Winged helix-like DNA-binding domain superfamily/Winged helix DNA-binding domain"/>
    <property type="match status" value="1"/>
</dbReference>
<dbReference type="InterPro" id="IPR008920">
    <property type="entry name" value="TF_FadR/GntR_C"/>
</dbReference>
<dbReference type="PRINTS" id="PR00035">
    <property type="entry name" value="HTHGNTR"/>
</dbReference>
<dbReference type="EMBL" id="JBEPLY010000006">
    <property type="protein sequence ID" value="MET3600178.1"/>
    <property type="molecule type" value="Genomic_DNA"/>
</dbReference>
<dbReference type="PANTHER" id="PTHR43537">
    <property type="entry name" value="TRANSCRIPTIONAL REGULATOR, GNTR FAMILY"/>
    <property type="match status" value="1"/>
</dbReference>
<gene>
    <name evidence="5" type="ORF">ABID12_002123</name>
</gene>
<organism evidence="5 6">
    <name type="scientific">Martelella mangrovi</name>
    <dbReference type="NCBI Taxonomy" id="1397477"/>
    <lineage>
        <taxon>Bacteria</taxon>
        <taxon>Pseudomonadati</taxon>
        <taxon>Pseudomonadota</taxon>
        <taxon>Alphaproteobacteria</taxon>
        <taxon>Hyphomicrobiales</taxon>
        <taxon>Aurantimonadaceae</taxon>
        <taxon>Martelella</taxon>
    </lineage>
</organism>
<dbReference type="PROSITE" id="PS50949">
    <property type="entry name" value="HTH_GNTR"/>
    <property type="match status" value="1"/>
</dbReference>
<dbReference type="SUPFAM" id="SSF48008">
    <property type="entry name" value="GntR ligand-binding domain-like"/>
    <property type="match status" value="1"/>
</dbReference>
<proteinExistence type="predicted"/>
<keyword evidence="1" id="KW-0805">Transcription regulation</keyword>
<evidence type="ECO:0000256" key="1">
    <source>
        <dbReference type="ARBA" id="ARBA00023015"/>
    </source>
</evidence>
<protein>
    <submittedName>
        <fullName evidence="5">DNA-binding GntR family transcriptional regulator</fullName>
    </submittedName>
</protein>
<dbReference type="Pfam" id="PF07729">
    <property type="entry name" value="FCD"/>
    <property type="match status" value="1"/>
</dbReference>
<feature type="domain" description="HTH gntR-type" evidence="4">
    <location>
        <begin position="14"/>
        <end position="81"/>
    </location>
</feature>
<sequence>MLPETIATSIAPGAPVGSQLHGILRDLIIHNELPPGSRLSESELAARFAVSRQPVREAFIKLSEEGLLEVRPQRGTFVRRISQAAVMDARFVREAIEADIVKLLAADPDAGLVDELRRQLKEQSEAATRDASRFIQLDELFHKTLADAAGKARAWALIEGLKVQMDRVRYLSLLRFPMVKLTAQHKAIVDAIGAGDPQAAERAVRGHLQEILSDLPAIFEEKPEFFEAPGRQAAPNSNV</sequence>
<dbReference type="PANTHER" id="PTHR43537:SF6">
    <property type="entry name" value="HTH-TYPE TRANSCRIPTIONAL REPRESSOR RSPR"/>
    <property type="match status" value="1"/>
</dbReference>
<keyword evidence="6" id="KW-1185">Reference proteome</keyword>
<dbReference type="Pfam" id="PF00392">
    <property type="entry name" value="GntR"/>
    <property type="match status" value="1"/>
</dbReference>
<keyword evidence="3" id="KW-0804">Transcription</keyword>
<dbReference type="GO" id="GO:0003677">
    <property type="term" value="F:DNA binding"/>
    <property type="evidence" value="ECO:0007669"/>
    <property type="project" value="UniProtKB-KW"/>
</dbReference>
<dbReference type="SMART" id="SM00895">
    <property type="entry name" value="FCD"/>
    <property type="match status" value="1"/>
</dbReference>
<keyword evidence="2 5" id="KW-0238">DNA-binding</keyword>
<comment type="caution">
    <text evidence="5">The sequence shown here is derived from an EMBL/GenBank/DDBJ whole genome shotgun (WGS) entry which is preliminary data.</text>
</comment>
<evidence type="ECO:0000259" key="4">
    <source>
        <dbReference type="PROSITE" id="PS50949"/>
    </source>
</evidence>
<dbReference type="CDD" id="cd07377">
    <property type="entry name" value="WHTH_GntR"/>
    <property type="match status" value="1"/>
</dbReference>
<dbReference type="SUPFAM" id="SSF46785">
    <property type="entry name" value="Winged helix' DNA-binding domain"/>
    <property type="match status" value="1"/>
</dbReference>
<dbReference type="InterPro" id="IPR036390">
    <property type="entry name" value="WH_DNA-bd_sf"/>
</dbReference>
<evidence type="ECO:0000313" key="5">
    <source>
        <dbReference type="EMBL" id="MET3600178.1"/>
    </source>
</evidence>
<dbReference type="SMART" id="SM00345">
    <property type="entry name" value="HTH_GNTR"/>
    <property type="match status" value="1"/>
</dbReference>
<dbReference type="InterPro" id="IPR011711">
    <property type="entry name" value="GntR_C"/>
</dbReference>
<accession>A0ABV2IB83</accession>
<dbReference type="InterPro" id="IPR000524">
    <property type="entry name" value="Tscrpt_reg_HTH_GntR"/>
</dbReference>
<dbReference type="RefSeq" id="WP_354434176.1">
    <property type="nucleotide sequence ID" value="NZ_JBEPLY010000006.1"/>
</dbReference>
<dbReference type="Proteomes" id="UP001549164">
    <property type="component" value="Unassembled WGS sequence"/>
</dbReference>
<evidence type="ECO:0000256" key="3">
    <source>
        <dbReference type="ARBA" id="ARBA00023163"/>
    </source>
</evidence>
<reference evidence="5 6" key="1">
    <citation type="submission" date="2024-06" db="EMBL/GenBank/DDBJ databases">
        <title>Genomic Encyclopedia of Type Strains, Phase IV (KMG-IV): sequencing the most valuable type-strain genomes for metagenomic binning, comparative biology and taxonomic classification.</title>
        <authorList>
            <person name="Goeker M."/>
        </authorList>
    </citation>
    <scope>NUCLEOTIDE SEQUENCE [LARGE SCALE GENOMIC DNA]</scope>
    <source>
        <strain evidence="5 6">DSM 28102</strain>
    </source>
</reference>
<dbReference type="InterPro" id="IPR036388">
    <property type="entry name" value="WH-like_DNA-bd_sf"/>
</dbReference>